<dbReference type="KEGG" id="aex:Astex_0729"/>
<proteinExistence type="predicted"/>
<dbReference type="eggNOG" id="COG1916">
    <property type="taxonomic scope" value="Bacteria"/>
</dbReference>
<gene>
    <name evidence="1" type="ordered locus">Astex_0729</name>
</gene>
<dbReference type="AlphaFoldDB" id="E8RKD4"/>
<dbReference type="InterPro" id="IPR043737">
    <property type="entry name" value="DUF5682"/>
</dbReference>
<evidence type="ECO:0000313" key="2">
    <source>
        <dbReference type="Proteomes" id="UP000001492"/>
    </source>
</evidence>
<dbReference type="Proteomes" id="UP000001492">
    <property type="component" value="Chromosome 1"/>
</dbReference>
<dbReference type="PANTHER" id="PTHR30634">
    <property type="entry name" value="OUTER MEMBRANE LOLAB LIPOPROTEIN INSERTION APPARATUS"/>
    <property type="match status" value="1"/>
</dbReference>
<keyword evidence="2" id="KW-1185">Reference proteome</keyword>
<dbReference type="PANTHER" id="PTHR30634:SF14">
    <property type="match status" value="1"/>
</dbReference>
<dbReference type="EMBL" id="CP002395">
    <property type="protein sequence ID" value="ADU12414.1"/>
    <property type="molecule type" value="Genomic_DNA"/>
</dbReference>
<evidence type="ECO:0000313" key="1">
    <source>
        <dbReference type="EMBL" id="ADU12414.1"/>
    </source>
</evidence>
<sequence>MAGAISTALSARSCKLTRVHLLGIRHHGPGSAALLKGALEALDPACVLIEGPTEGDALIEYAALPGMKPPLAMLFYASDEASNAMFAPFAEFSPEWVALRWALDRGREVKFIDWPAAVSLARAPVDAKDEEAILTQTQPPERVRADPLDILAEAAGYGDGEAFWNALIEQYGGTGQTPLEVFAAIETAMTEARQHQADVAGMSAVETLRENRREAFMRTHIREALKRHEGLVAAVVGAWHIGGLRKSATAIEDKALIKELPRIKVEATWAPWSDSRLSFASGYAAGVISPGWYRHLWDLYSRDQHEGAEPFAALWQARTAALLREEGYAASTASAIEAARLALSLSALRGMAIPGLTEMRDATLSALCHGDETALRLIERQLYIGERIGEIDDAVPQMPLKRDFDLWCRKTRLKPSELTEEMRLDLRSDAGLLKSTFLHRLNLIGVHWGRLLDAEAGRGTFREIWSLTWNPDLTIALAEALVWGVTLERAAVGATVDRSSKTTSISELADLVRAALVADLPEAAKACIDRLQAAAVHLSDITDLMTAVAPLVRIVRYGTARKLPEAELRGLIATLAAEINAGVRTGSHQLDADEASARIDAMRAYDEALGLFGDTGLTEEWHRQLARMVDDEQIAAPVAGLALRRLHDSRQWGEPAVAAAFSRHIVGETPARAGAFVESFLSGSAEVLIQDPVLLFLLDEWLSGLDENSFIESLPLLRRALSGFDTGGRKRVMDRLRGGRQTVATLDEAAKENPAFERALPLLRQILGLESAGIEA</sequence>
<dbReference type="Pfam" id="PF18934">
    <property type="entry name" value="DUF5682"/>
    <property type="match status" value="1"/>
</dbReference>
<dbReference type="InterPro" id="IPR050458">
    <property type="entry name" value="LolB"/>
</dbReference>
<dbReference type="OrthoDB" id="9768066at2"/>
<name>E8RKD4_ASTEC</name>
<protein>
    <submittedName>
        <fullName evidence="1">Uncharacterized protein</fullName>
    </submittedName>
</protein>
<organism evidence="1 2">
    <name type="scientific">Asticcacaulis excentricus (strain ATCC 15261 / DSM 4724 / KCTC 12464 / NCIMB 9791 / VKM B-1370 / CB 48)</name>
    <dbReference type="NCBI Taxonomy" id="573065"/>
    <lineage>
        <taxon>Bacteria</taxon>
        <taxon>Pseudomonadati</taxon>
        <taxon>Pseudomonadota</taxon>
        <taxon>Alphaproteobacteria</taxon>
        <taxon>Caulobacterales</taxon>
        <taxon>Caulobacteraceae</taxon>
        <taxon>Asticcacaulis</taxon>
    </lineage>
</organism>
<reference evidence="2" key="1">
    <citation type="submission" date="2010-12" db="EMBL/GenBank/DDBJ databases">
        <title>Complete sequence of chromosome 1 of Asticcacaulis excentricus CB 48.</title>
        <authorList>
            <consortium name="US DOE Joint Genome Institute"/>
            <person name="Lucas S."/>
            <person name="Copeland A."/>
            <person name="Lapidus A."/>
            <person name="Cheng J.-F."/>
            <person name="Bruce D."/>
            <person name="Goodwin L."/>
            <person name="Pitluck S."/>
            <person name="Teshima H."/>
            <person name="Davenport K."/>
            <person name="Detter J.C."/>
            <person name="Han C."/>
            <person name="Tapia R."/>
            <person name="Land M."/>
            <person name="Hauser L."/>
            <person name="Jeffries C."/>
            <person name="Kyrpides N."/>
            <person name="Ivanova N."/>
            <person name="Ovchinnikova G."/>
            <person name="Brun Y.V."/>
            <person name="Woyke T."/>
        </authorList>
    </citation>
    <scope>NUCLEOTIDE SEQUENCE [LARGE SCALE GENOMIC DNA]</scope>
    <source>
        <strain evidence="2">ATCC 15261 / DSM 4724 / KCTC 12464 / NCIMB 9791 / VKM B-1370 / CB 48</strain>
    </source>
</reference>
<accession>E8RKD4</accession>
<dbReference type="HOGENOM" id="CLU_009152_1_0_5"/>
<dbReference type="STRING" id="573065.Astex_0729"/>